<dbReference type="AlphaFoldDB" id="M2RRL2"/>
<dbReference type="VEuPathDB" id="AmoebaDB:EHI5A_025400"/>
<evidence type="ECO:0000313" key="2">
    <source>
        <dbReference type="EMBL" id="EMD47195.1"/>
    </source>
</evidence>
<protein>
    <recommendedName>
        <fullName evidence="1">TLDc domain-containing protein</fullName>
    </recommendedName>
</protein>
<gene>
    <name evidence="2" type="ORF">EHI5A_025400</name>
</gene>
<name>M2RRL2_ENTHI</name>
<dbReference type="Pfam" id="PF07534">
    <property type="entry name" value="TLD"/>
    <property type="match status" value="1"/>
</dbReference>
<reference evidence="2 3" key="1">
    <citation type="submission" date="2013-02" db="EMBL/GenBank/DDBJ databases">
        <authorList>
            <person name="Hannick L."/>
            <person name="Zafar N."/>
            <person name="Lorenzi H."/>
            <person name="Ali I.A."/>
            <person name="Petri W.P."/>
            <person name="Caler E."/>
        </authorList>
    </citation>
    <scope>NUCLEOTIDE SEQUENCE [LARGE SCALE GENOMIC DNA]</scope>
    <source>
        <strain evidence="2 3">KU27</strain>
    </source>
</reference>
<feature type="domain" description="TLDc" evidence="1">
    <location>
        <begin position="35"/>
        <end position="141"/>
    </location>
</feature>
<accession>M2RRL2</accession>
<organism evidence="2 3">
    <name type="scientific">Entamoeba histolytica KU27</name>
    <dbReference type="NCBI Taxonomy" id="885311"/>
    <lineage>
        <taxon>Eukaryota</taxon>
        <taxon>Amoebozoa</taxon>
        <taxon>Evosea</taxon>
        <taxon>Archamoebae</taxon>
        <taxon>Mastigamoebida</taxon>
        <taxon>Entamoebidae</taxon>
        <taxon>Entamoeba</taxon>
    </lineage>
</organism>
<dbReference type="OrthoDB" id="25620at2759"/>
<dbReference type="EMBL" id="KB444383">
    <property type="protein sequence ID" value="EMD47195.1"/>
    <property type="molecule type" value="Genomic_DNA"/>
</dbReference>
<sequence length="182" mass="21257">MGTTTSTPQEFTDKRKTIKIIKQLEEWTEKRVGKIIFYSNVNNWNTFTSVFDVKLFNKEHIIIIIEDLKGNIFGGYINSKINKIDAWINDPHAFVFSLESKGRLKEMMKFDIKEPKYGFFMESSSYGPLFEFGFGKDICVHKKNYSTKSFCLQYSFEYDGISNALCGKQIFKTKQIIVIEMK</sequence>
<evidence type="ECO:0000313" key="3">
    <source>
        <dbReference type="Proteomes" id="UP000011755"/>
    </source>
</evidence>
<proteinExistence type="predicted"/>
<dbReference type="InterPro" id="IPR006571">
    <property type="entry name" value="TLDc_dom"/>
</dbReference>
<evidence type="ECO:0000259" key="1">
    <source>
        <dbReference type="Pfam" id="PF07534"/>
    </source>
</evidence>
<dbReference type="Proteomes" id="UP000011755">
    <property type="component" value="Unassembled WGS sequence"/>
</dbReference>